<dbReference type="CDD" id="cd06170">
    <property type="entry name" value="LuxR_C_like"/>
    <property type="match status" value="1"/>
</dbReference>
<proteinExistence type="predicted"/>
<evidence type="ECO:0000256" key="3">
    <source>
        <dbReference type="ARBA" id="ARBA00023163"/>
    </source>
</evidence>
<dbReference type="PRINTS" id="PR00038">
    <property type="entry name" value="HTHLUXR"/>
</dbReference>
<reference evidence="5 6" key="1">
    <citation type="submission" date="2021-12" db="EMBL/GenBank/DDBJ databases">
        <title>Genome sequence of Kibdelosporangium philippinense ATCC 49844.</title>
        <authorList>
            <person name="Fedorov E.A."/>
            <person name="Omeragic M."/>
            <person name="Shalygina K.F."/>
            <person name="Maclea K.S."/>
        </authorList>
    </citation>
    <scope>NUCLEOTIDE SEQUENCE [LARGE SCALE GENOMIC DNA]</scope>
    <source>
        <strain evidence="5 6">ATCC 49844</strain>
    </source>
</reference>
<accession>A0ABS8Z274</accession>
<dbReference type="Pfam" id="PF00196">
    <property type="entry name" value="GerE"/>
    <property type="match status" value="1"/>
</dbReference>
<gene>
    <name evidence="5" type="ORF">LWC34_04265</name>
</gene>
<dbReference type="PANTHER" id="PTHR44688">
    <property type="entry name" value="DNA-BINDING TRANSCRIPTIONAL ACTIVATOR DEVR_DOSR"/>
    <property type="match status" value="1"/>
</dbReference>
<comment type="caution">
    <text evidence="5">The sequence shown here is derived from an EMBL/GenBank/DDBJ whole genome shotgun (WGS) entry which is preliminary data.</text>
</comment>
<keyword evidence="2" id="KW-0238">DNA-binding</keyword>
<organism evidence="5 6">
    <name type="scientific">Kibdelosporangium philippinense</name>
    <dbReference type="NCBI Taxonomy" id="211113"/>
    <lineage>
        <taxon>Bacteria</taxon>
        <taxon>Bacillati</taxon>
        <taxon>Actinomycetota</taxon>
        <taxon>Actinomycetes</taxon>
        <taxon>Pseudonocardiales</taxon>
        <taxon>Pseudonocardiaceae</taxon>
        <taxon>Kibdelosporangium</taxon>
    </lineage>
</organism>
<dbReference type="PROSITE" id="PS50043">
    <property type="entry name" value="HTH_LUXR_2"/>
    <property type="match status" value="1"/>
</dbReference>
<dbReference type="Gene3D" id="1.25.40.10">
    <property type="entry name" value="Tetratricopeptide repeat domain"/>
    <property type="match status" value="1"/>
</dbReference>
<sequence length="283" mass="30482">MQGIVAWLGGDLPYAQALLEDALARFDALGELNSTVVLAQAMLAATAISQRNLDRAVALSRQACAIGERYGEQSTRAHALSLLALAQWHRGDVVQASTHAKDSLRIMRTFNDTFGTVLLVERLAWIAGTAGEAERAAVLLGVARRLWPLLGGQPLLGSDQWLDPHERCERQVRSVLGGAAFQAAFDRGAALDHAQAIAYALGESPPNGPATHVGEPLVPLTRRELQVAELVAEGLSNREIGARLVIAQRTAEGHVDHILGKLGLTNRTQIARWVAEQREGRNP</sequence>
<keyword evidence="6" id="KW-1185">Reference proteome</keyword>
<protein>
    <submittedName>
        <fullName evidence="5">Helix-turn-helix transcriptional regulator</fullName>
    </submittedName>
</protein>
<dbReference type="SUPFAM" id="SSF48452">
    <property type="entry name" value="TPR-like"/>
    <property type="match status" value="1"/>
</dbReference>
<evidence type="ECO:0000256" key="1">
    <source>
        <dbReference type="ARBA" id="ARBA00023015"/>
    </source>
</evidence>
<dbReference type="PANTHER" id="PTHR44688:SF16">
    <property type="entry name" value="DNA-BINDING TRANSCRIPTIONAL ACTIVATOR DEVR_DOSR"/>
    <property type="match status" value="1"/>
</dbReference>
<keyword evidence="1" id="KW-0805">Transcription regulation</keyword>
<dbReference type="Gene3D" id="1.10.10.10">
    <property type="entry name" value="Winged helix-like DNA-binding domain superfamily/Winged helix DNA-binding domain"/>
    <property type="match status" value="1"/>
</dbReference>
<dbReference type="InterPro" id="IPR036388">
    <property type="entry name" value="WH-like_DNA-bd_sf"/>
</dbReference>
<evidence type="ECO:0000313" key="5">
    <source>
        <dbReference type="EMBL" id="MCE7002044.1"/>
    </source>
</evidence>
<dbReference type="EMBL" id="JAJVCN010000001">
    <property type="protein sequence ID" value="MCE7002044.1"/>
    <property type="molecule type" value="Genomic_DNA"/>
</dbReference>
<dbReference type="SUPFAM" id="SSF46894">
    <property type="entry name" value="C-terminal effector domain of the bipartite response regulators"/>
    <property type="match status" value="1"/>
</dbReference>
<dbReference type="SMART" id="SM00421">
    <property type="entry name" value="HTH_LUXR"/>
    <property type="match status" value="1"/>
</dbReference>
<dbReference type="RefSeq" id="WP_233723082.1">
    <property type="nucleotide sequence ID" value="NZ_JAJVCN010000001.1"/>
</dbReference>
<feature type="domain" description="HTH luxR-type" evidence="4">
    <location>
        <begin position="213"/>
        <end position="278"/>
    </location>
</feature>
<dbReference type="InterPro" id="IPR016032">
    <property type="entry name" value="Sig_transdc_resp-reg_C-effctor"/>
</dbReference>
<evidence type="ECO:0000313" key="6">
    <source>
        <dbReference type="Proteomes" id="UP001521150"/>
    </source>
</evidence>
<evidence type="ECO:0000259" key="4">
    <source>
        <dbReference type="PROSITE" id="PS50043"/>
    </source>
</evidence>
<evidence type="ECO:0000256" key="2">
    <source>
        <dbReference type="ARBA" id="ARBA00023125"/>
    </source>
</evidence>
<name>A0ABS8Z274_9PSEU</name>
<dbReference type="InterPro" id="IPR000792">
    <property type="entry name" value="Tscrpt_reg_LuxR_C"/>
</dbReference>
<keyword evidence="3" id="KW-0804">Transcription</keyword>
<dbReference type="Proteomes" id="UP001521150">
    <property type="component" value="Unassembled WGS sequence"/>
</dbReference>
<dbReference type="InterPro" id="IPR011990">
    <property type="entry name" value="TPR-like_helical_dom_sf"/>
</dbReference>